<dbReference type="EMBL" id="SOYY01000002">
    <property type="protein sequence ID" value="KAA0724279.1"/>
    <property type="molecule type" value="Genomic_DNA"/>
</dbReference>
<feature type="region of interest" description="Disordered" evidence="1">
    <location>
        <begin position="122"/>
        <end position="141"/>
    </location>
</feature>
<dbReference type="Proteomes" id="UP000324632">
    <property type="component" value="Chromosome 2"/>
</dbReference>
<keyword evidence="3" id="KW-1185">Reference proteome</keyword>
<reference evidence="2 3" key="1">
    <citation type="journal article" date="2019" name="Mol. Ecol. Resour.">
        <title>Chromosome-level genome assembly of Triplophysa tibetana, a fish adapted to the harsh high-altitude environment of the Tibetan Plateau.</title>
        <authorList>
            <person name="Yang X."/>
            <person name="Liu H."/>
            <person name="Ma Z."/>
            <person name="Zou Y."/>
            <person name="Zou M."/>
            <person name="Mao Y."/>
            <person name="Li X."/>
            <person name="Wang H."/>
            <person name="Chen T."/>
            <person name="Wang W."/>
            <person name="Yang R."/>
        </authorList>
    </citation>
    <scope>NUCLEOTIDE SEQUENCE [LARGE SCALE GENOMIC DNA]</scope>
    <source>
        <strain evidence="2">TTIB1903HZAU</strain>
        <tissue evidence="2">Muscle</tissue>
    </source>
</reference>
<proteinExistence type="predicted"/>
<protein>
    <submittedName>
        <fullName evidence="2">Uncharacterized protein</fullName>
    </submittedName>
</protein>
<evidence type="ECO:0000313" key="2">
    <source>
        <dbReference type="EMBL" id="KAA0724279.1"/>
    </source>
</evidence>
<dbReference type="AlphaFoldDB" id="A0A5A9PT81"/>
<accession>A0A5A9PT81</accession>
<evidence type="ECO:0000256" key="1">
    <source>
        <dbReference type="SAM" id="MobiDB-lite"/>
    </source>
</evidence>
<organism evidence="2 3">
    <name type="scientific">Triplophysa tibetana</name>
    <dbReference type="NCBI Taxonomy" id="1572043"/>
    <lineage>
        <taxon>Eukaryota</taxon>
        <taxon>Metazoa</taxon>
        <taxon>Chordata</taxon>
        <taxon>Craniata</taxon>
        <taxon>Vertebrata</taxon>
        <taxon>Euteleostomi</taxon>
        <taxon>Actinopterygii</taxon>
        <taxon>Neopterygii</taxon>
        <taxon>Teleostei</taxon>
        <taxon>Ostariophysi</taxon>
        <taxon>Cypriniformes</taxon>
        <taxon>Nemacheilidae</taxon>
        <taxon>Triplophysa</taxon>
    </lineage>
</organism>
<comment type="caution">
    <text evidence="2">The sequence shown here is derived from an EMBL/GenBank/DDBJ whole genome shotgun (WGS) entry which is preliminary data.</text>
</comment>
<sequence length="162" mass="17648">MLKTHLCIRYVHPFSQRNNSAVQGGTVIAPLTGGVVLLMGPESQMKPTSLKCYLFSPGQANLHLGGECGSEFDPGHLQSLAHAAAQAETCWGMLTQHDSMLHVCRSRRMDLLSAAPAGRISPITNQKTKQPERPRVGQPANSNVPLLFITALRPPPYRREGQ</sequence>
<name>A0A5A9PT81_9TELE</name>
<gene>
    <name evidence="2" type="ORF">E1301_Tti003547</name>
</gene>
<evidence type="ECO:0000313" key="3">
    <source>
        <dbReference type="Proteomes" id="UP000324632"/>
    </source>
</evidence>